<dbReference type="STRING" id="1403537.Q428_05710"/>
<proteinExistence type="predicted"/>
<evidence type="ECO:0000313" key="2">
    <source>
        <dbReference type="Proteomes" id="UP000019681"/>
    </source>
</evidence>
<dbReference type="PROSITE" id="PS51257">
    <property type="entry name" value="PROKAR_LIPOPROTEIN"/>
    <property type="match status" value="1"/>
</dbReference>
<protein>
    <recommendedName>
        <fullName evidence="3">Lipoprotein</fullName>
    </recommendedName>
</protein>
<dbReference type="Proteomes" id="UP000019681">
    <property type="component" value="Unassembled WGS sequence"/>
</dbReference>
<evidence type="ECO:0008006" key="3">
    <source>
        <dbReference type="Google" id="ProtNLM"/>
    </source>
</evidence>
<dbReference type="RefSeq" id="WP_035378944.1">
    <property type="nucleotide sequence ID" value="NZ_AZQP01000012.1"/>
</dbReference>
<organism evidence="1 2">
    <name type="scientific">Fervidicella metallireducens AeB</name>
    <dbReference type="NCBI Taxonomy" id="1403537"/>
    <lineage>
        <taxon>Bacteria</taxon>
        <taxon>Bacillati</taxon>
        <taxon>Bacillota</taxon>
        <taxon>Clostridia</taxon>
        <taxon>Eubacteriales</taxon>
        <taxon>Clostridiaceae</taxon>
        <taxon>Fervidicella</taxon>
    </lineage>
</organism>
<sequence>MKRLKKLLSITVISIFILTSIGCTRKGELNSDAQGGLEAFNKIVKAYPEKKGFHKALQHWGFKLPTGEKFEWTKNMGANKADFAMVILADPFINAGLDVNKLDKNGWIFKPSGIEEGVELPNLLIKPYNVSDKNQNSNGSEDALRRILKENEDLVVYDKGSKFYKLNLGDGNEVQWVKELGSNNADIIFVLKAEPLIKAGLDINKIQESGWKLKKTTDDTNGIGITPDLLIKTFKLK</sequence>
<keyword evidence="2" id="KW-1185">Reference proteome</keyword>
<dbReference type="AlphaFoldDB" id="A0A017RWT5"/>
<comment type="caution">
    <text evidence="1">The sequence shown here is derived from an EMBL/GenBank/DDBJ whole genome shotgun (WGS) entry which is preliminary data.</text>
</comment>
<dbReference type="OrthoDB" id="2830261at2"/>
<gene>
    <name evidence="1" type="ORF">Q428_05710</name>
</gene>
<name>A0A017RWT5_9CLOT</name>
<dbReference type="EMBL" id="AZQP01000012">
    <property type="protein sequence ID" value="EYE88869.1"/>
    <property type="molecule type" value="Genomic_DNA"/>
</dbReference>
<accession>A0A017RWT5</accession>
<reference evidence="1 2" key="1">
    <citation type="journal article" date="2014" name="Genome Announc.">
        <title>Draft Genome Sequence of Fervidicella metallireducens Strain AeBT, an Iron-Reducing Thermoanaerobe from the Great Artesian Basin.</title>
        <authorList>
            <person name="Patel B.K."/>
        </authorList>
    </citation>
    <scope>NUCLEOTIDE SEQUENCE [LARGE SCALE GENOMIC DNA]</scope>
    <source>
        <strain evidence="1 2">AeB</strain>
    </source>
</reference>
<evidence type="ECO:0000313" key="1">
    <source>
        <dbReference type="EMBL" id="EYE88869.1"/>
    </source>
</evidence>